<dbReference type="EMBL" id="AP023396">
    <property type="protein sequence ID" value="BCK54629.1"/>
    <property type="molecule type" value="Genomic_DNA"/>
</dbReference>
<protein>
    <submittedName>
        <fullName evidence="2">Uncharacterized protein</fullName>
    </submittedName>
</protein>
<evidence type="ECO:0000313" key="2">
    <source>
        <dbReference type="EMBL" id="BCK54629.1"/>
    </source>
</evidence>
<keyword evidence="3" id="KW-1185">Reference proteome</keyword>
<dbReference type="AlphaFoldDB" id="A0A7G1KKX2"/>
<dbReference type="Proteomes" id="UP000516173">
    <property type="component" value="Chromosome"/>
</dbReference>
<accession>A0A7G1KKX2</accession>
<proteinExistence type="predicted"/>
<name>A0A7G1KKX2_9NOCA</name>
<gene>
    <name evidence="2" type="ORF">NWFMUON74_24010</name>
</gene>
<reference evidence="2 3" key="1">
    <citation type="submission" date="2020-08" db="EMBL/GenBank/DDBJ databases">
        <title>Genome Sequencing of Nocardia wallacei strain FMUON74 and assembly.</title>
        <authorList>
            <person name="Toyokawa M."/>
            <person name="Uesaka K."/>
        </authorList>
    </citation>
    <scope>NUCLEOTIDE SEQUENCE [LARGE SCALE GENOMIC DNA]</scope>
    <source>
        <strain evidence="2 3">FMUON74</strain>
    </source>
</reference>
<feature type="region of interest" description="Disordered" evidence="1">
    <location>
        <begin position="1"/>
        <end position="29"/>
    </location>
</feature>
<organism evidence="2 3">
    <name type="scientific">Nocardia wallacei</name>
    <dbReference type="NCBI Taxonomy" id="480035"/>
    <lineage>
        <taxon>Bacteria</taxon>
        <taxon>Bacillati</taxon>
        <taxon>Actinomycetota</taxon>
        <taxon>Actinomycetes</taxon>
        <taxon>Mycobacteriales</taxon>
        <taxon>Nocardiaceae</taxon>
        <taxon>Nocardia</taxon>
    </lineage>
</organism>
<evidence type="ECO:0000256" key="1">
    <source>
        <dbReference type="SAM" id="MobiDB-lite"/>
    </source>
</evidence>
<evidence type="ECO:0000313" key="3">
    <source>
        <dbReference type="Proteomes" id="UP000516173"/>
    </source>
</evidence>
<sequence length="80" mass="8403">MTQNSATAVAETPRCPAAPPSTRVDIRPRHPRTYSTCLAAPGNSVGVAVPRFGATARHPGRWVAEVVLAPGCGADRKVLR</sequence>
<dbReference type="KEGG" id="nwl:NWFMUON74_24010"/>